<keyword evidence="2" id="KW-1185">Reference proteome</keyword>
<evidence type="ECO:0000313" key="2">
    <source>
        <dbReference type="Proteomes" id="UP000798662"/>
    </source>
</evidence>
<dbReference type="EMBL" id="CM020618">
    <property type="protein sequence ID" value="KAK1858333.1"/>
    <property type="molecule type" value="Genomic_DNA"/>
</dbReference>
<protein>
    <submittedName>
        <fullName evidence="1">Uncharacterized protein</fullName>
    </submittedName>
</protein>
<proteinExistence type="predicted"/>
<reference evidence="1" key="1">
    <citation type="submission" date="2019-11" db="EMBL/GenBank/DDBJ databases">
        <title>Nori genome reveals adaptations in red seaweeds to the harsh intertidal environment.</title>
        <authorList>
            <person name="Wang D."/>
            <person name="Mao Y."/>
        </authorList>
    </citation>
    <scope>NUCLEOTIDE SEQUENCE</scope>
    <source>
        <tissue evidence="1">Gametophyte</tissue>
    </source>
</reference>
<accession>A0ACC3BL71</accession>
<name>A0ACC3BL71_PYRYE</name>
<gene>
    <name evidence="1" type="ORF">I4F81_000942</name>
</gene>
<sequence length="157" mass="17827">MERWHRWPCPDDEARRAVGRRVRAHGRHARRRRLRRRVERGVRPLPFQLTSRRVWPSRPLRDGGSTAYKSPRAILLRPSQGRPVPTCERTAGTPSFGGMSIRSAKVAEDAKPIVGEVLKWFKVVAFAVSTTITVLKAIHEMMPDEKTADEADGDTHS</sequence>
<dbReference type="Proteomes" id="UP000798662">
    <property type="component" value="Chromosome 1"/>
</dbReference>
<evidence type="ECO:0000313" key="1">
    <source>
        <dbReference type="EMBL" id="KAK1858333.1"/>
    </source>
</evidence>
<organism evidence="1 2">
    <name type="scientific">Pyropia yezoensis</name>
    <name type="common">Susabi-nori</name>
    <name type="synonym">Porphyra yezoensis</name>
    <dbReference type="NCBI Taxonomy" id="2788"/>
    <lineage>
        <taxon>Eukaryota</taxon>
        <taxon>Rhodophyta</taxon>
        <taxon>Bangiophyceae</taxon>
        <taxon>Bangiales</taxon>
        <taxon>Bangiaceae</taxon>
        <taxon>Pyropia</taxon>
    </lineage>
</organism>
<comment type="caution">
    <text evidence="1">The sequence shown here is derived from an EMBL/GenBank/DDBJ whole genome shotgun (WGS) entry which is preliminary data.</text>
</comment>